<keyword evidence="3" id="KW-1185">Reference proteome</keyword>
<protein>
    <submittedName>
        <fullName evidence="2">META domain-containing protein</fullName>
    </submittedName>
</protein>
<reference evidence="2 3" key="1">
    <citation type="submission" date="2023-10" db="EMBL/GenBank/DDBJ databases">
        <title>Hymenobacter endophyticus sp. nov., an isolate from the leaf tissues of wheat.</title>
        <authorList>
            <person name="Dai Y."/>
        </authorList>
    </citation>
    <scope>NUCLEOTIDE SEQUENCE [LARGE SCALE GENOMIC DNA]</scope>
    <source>
        <strain evidence="2 3">ZK17L-C2</strain>
    </source>
</reference>
<evidence type="ECO:0000259" key="1">
    <source>
        <dbReference type="Pfam" id="PF03724"/>
    </source>
</evidence>
<evidence type="ECO:0000313" key="2">
    <source>
        <dbReference type="EMBL" id="MDU0369628.1"/>
    </source>
</evidence>
<dbReference type="PANTHER" id="PTHR35535:SF1">
    <property type="entry name" value="HEAT SHOCK PROTEIN HSLJ"/>
    <property type="match status" value="1"/>
</dbReference>
<feature type="domain" description="DUF306" evidence="1">
    <location>
        <begin position="29"/>
        <end position="136"/>
    </location>
</feature>
<gene>
    <name evidence="2" type="ORF">ROI90_04410</name>
</gene>
<dbReference type="InterPro" id="IPR038670">
    <property type="entry name" value="HslJ-like_sf"/>
</dbReference>
<dbReference type="InterPro" id="IPR053147">
    <property type="entry name" value="Hsp_HslJ-like"/>
</dbReference>
<dbReference type="Proteomes" id="UP001250698">
    <property type="component" value="Unassembled WGS sequence"/>
</dbReference>
<dbReference type="PANTHER" id="PTHR35535">
    <property type="entry name" value="HEAT SHOCK PROTEIN HSLJ"/>
    <property type="match status" value="1"/>
</dbReference>
<sequence>MRIATTTLLLAALAVLTSCEENSPAPGTALVSGRWMLVAVEEMPIAVSSYSDTYRSYLQFNAQGSTTEGLAPCNSFGGTFALGAEAGQLTISPQFSTRTTCPAQTIEDNYLSALPRTVRYEISGKQLKLYDATNSTKVLLEFKAAE</sequence>
<comment type="caution">
    <text evidence="2">The sequence shown here is derived from an EMBL/GenBank/DDBJ whole genome shotgun (WGS) entry which is preliminary data.</text>
</comment>
<dbReference type="RefSeq" id="WP_315997119.1">
    <property type="nucleotide sequence ID" value="NZ_JAWDJT010000002.1"/>
</dbReference>
<evidence type="ECO:0000313" key="3">
    <source>
        <dbReference type="Proteomes" id="UP001250698"/>
    </source>
</evidence>
<organism evidence="2 3">
    <name type="scientific">Hymenobacter endophyticus</name>
    <dbReference type="NCBI Taxonomy" id="3076335"/>
    <lineage>
        <taxon>Bacteria</taxon>
        <taxon>Pseudomonadati</taxon>
        <taxon>Bacteroidota</taxon>
        <taxon>Cytophagia</taxon>
        <taxon>Cytophagales</taxon>
        <taxon>Hymenobacteraceae</taxon>
        <taxon>Hymenobacter</taxon>
    </lineage>
</organism>
<proteinExistence type="predicted"/>
<dbReference type="InterPro" id="IPR005184">
    <property type="entry name" value="DUF306_Meta_HslJ"/>
</dbReference>
<dbReference type="Pfam" id="PF03724">
    <property type="entry name" value="META"/>
    <property type="match status" value="1"/>
</dbReference>
<accession>A0ABU3TE35</accession>
<name>A0ABU3TE35_9BACT</name>
<dbReference type="PROSITE" id="PS51257">
    <property type="entry name" value="PROKAR_LIPOPROTEIN"/>
    <property type="match status" value="1"/>
</dbReference>
<dbReference type="EMBL" id="JAWDJT010000002">
    <property type="protein sequence ID" value="MDU0369628.1"/>
    <property type="molecule type" value="Genomic_DNA"/>
</dbReference>
<dbReference type="Gene3D" id="2.40.128.270">
    <property type="match status" value="1"/>
</dbReference>